<keyword evidence="1" id="KW-0812">Transmembrane</keyword>
<protein>
    <submittedName>
        <fullName evidence="2">Uncharacterized protein</fullName>
    </submittedName>
</protein>
<gene>
    <name evidence="2" type="ORF">SORBI_3001G246101</name>
</gene>
<dbReference type="AlphaFoldDB" id="A0A1Z5S7G7"/>
<sequence length="86" mass="9747">MAIWIGALRNWGLADGILALGNSDDVQSGVYSRCGLGLVRVWCRRRASRHVILFTTCLVYIMFHIFRDWNHKVSSFMITVPSSSCN</sequence>
<accession>A0A1Z5S7G7</accession>
<keyword evidence="3" id="KW-1185">Reference proteome</keyword>
<dbReference type="InParanoid" id="A0A1Z5S7G7"/>
<dbReference type="Proteomes" id="UP000000768">
    <property type="component" value="Chromosome 1"/>
</dbReference>
<keyword evidence="1" id="KW-0472">Membrane</keyword>
<evidence type="ECO:0000313" key="3">
    <source>
        <dbReference type="Proteomes" id="UP000000768"/>
    </source>
</evidence>
<proteinExistence type="predicted"/>
<keyword evidence="1" id="KW-1133">Transmembrane helix</keyword>
<dbReference type="EMBL" id="CM000760">
    <property type="protein sequence ID" value="OQU91769.1"/>
    <property type="molecule type" value="Genomic_DNA"/>
</dbReference>
<reference evidence="2 3" key="1">
    <citation type="journal article" date="2009" name="Nature">
        <title>The Sorghum bicolor genome and the diversification of grasses.</title>
        <authorList>
            <person name="Paterson A.H."/>
            <person name="Bowers J.E."/>
            <person name="Bruggmann R."/>
            <person name="Dubchak I."/>
            <person name="Grimwood J."/>
            <person name="Gundlach H."/>
            <person name="Haberer G."/>
            <person name="Hellsten U."/>
            <person name="Mitros T."/>
            <person name="Poliakov A."/>
            <person name="Schmutz J."/>
            <person name="Spannagl M."/>
            <person name="Tang H."/>
            <person name="Wang X."/>
            <person name="Wicker T."/>
            <person name="Bharti A.K."/>
            <person name="Chapman J."/>
            <person name="Feltus F.A."/>
            <person name="Gowik U."/>
            <person name="Grigoriev I.V."/>
            <person name="Lyons E."/>
            <person name="Maher C.A."/>
            <person name="Martis M."/>
            <person name="Narechania A."/>
            <person name="Otillar R.P."/>
            <person name="Penning B.W."/>
            <person name="Salamov A.A."/>
            <person name="Wang Y."/>
            <person name="Zhang L."/>
            <person name="Carpita N.C."/>
            <person name="Freeling M."/>
            <person name="Gingle A.R."/>
            <person name="Hash C.T."/>
            <person name="Keller B."/>
            <person name="Klein P."/>
            <person name="Kresovich S."/>
            <person name="McCann M.C."/>
            <person name="Ming R."/>
            <person name="Peterson D.G."/>
            <person name="Mehboob-ur-Rahman"/>
            <person name="Ware D."/>
            <person name="Westhoff P."/>
            <person name="Mayer K.F."/>
            <person name="Messing J."/>
            <person name="Rokhsar D.S."/>
        </authorList>
    </citation>
    <scope>NUCLEOTIDE SEQUENCE [LARGE SCALE GENOMIC DNA]</scope>
    <source>
        <strain evidence="3">cv. BTx623</strain>
    </source>
</reference>
<feature type="transmembrane region" description="Helical" evidence="1">
    <location>
        <begin position="50"/>
        <end position="67"/>
    </location>
</feature>
<reference evidence="3" key="2">
    <citation type="journal article" date="2018" name="Plant J.">
        <title>The Sorghum bicolor reference genome: improved assembly, gene annotations, a transcriptome atlas, and signatures of genome organization.</title>
        <authorList>
            <person name="McCormick R.F."/>
            <person name="Truong S.K."/>
            <person name="Sreedasyam A."/>
            <person name="Jenkins J."/>
            <person name="Shu S."/>
            <person name="Sims D."/>
            <person name="Kennedy M."/>
            <person name="Amirebrahimi M."/>
            <person name="Weers B.D."/>
            <person name="McKinley B."/>
            <person name="Mattison A."/>
            <person name="Morishige D.T."/>
            <person name="Grimwood J."/>
            <person name="Schmutz J."/>
            <person name="Mullet J.E."/>
        </authorList>
    </citation>
    <scope>NUCLEOTIDE SEQUENCE [LARGE SCALE GENOMIC DNA]</scope>
    <source>
        <strain evidence="3">cv. BTx623</strain>
    </source>
</reference>
<dbReference type="Gramene" id="OQU91769">
    <property type="protein sequence ID" value="OQU91769"/>
    <property type="gene ID" value="SORBI_3001G246101"/>
</dbReference>
<organism evidence="2 3">
    <name type="scientific">Sorghum bicolor</name>
    <name type="common">Sorghum</name>
    <name type="synonym">Sorghum vulgare</name>
    <dbReference type="NCBI Taxonomy" id="4558"/>
    <lineage>
        <taxon>Eukaryota</taxon>
        <taxon>Viridiplantae</taxon>
        <taxon>Streptophyta</taxon>
        <taxon>Embryophyta</taxon>
        <taxon>Tracheophyta</taxon>
        <taxon>Spermatophyta</taxon>
        <taxon>Magnoliopsida</taxon>
        <taxon>Liliopsida</taxon>
        <taxon>Poales</taxon>
        <taxon>Poaceae</taxon>
        <taxon>PACMAD clade</taxon>
        <taxon>Panicoideae</taxon>
        <taxon>Andropogonodae</taxon>
        <taxon>Andropogoneae</taxon>
        <taxon>Sorghinae</taxon>
        <taxon>Sorghum</taxon>
    </lineage>
</organism>
<evidence type="ECO:0000256" key="1">
    <source>
        <dbReference type="SAM" id="Phobius"/>
    </source>
</evidence>
<evidence type="ECO:0000313" key="2">
    <source>
        <dbReference type="EMBL" id="OQU91769.1"/>
    </source>
</evidence>
<name>A0A1Z5S7G7_SORBI</name>